<name>A0A9W9H0K8_9EURO</name>
<evidence type="ECO:0000313" key="7">
    <source>
        <dbReference type="EMBL" id="KAJ5135230.1"/>
    </source>
</evidence>
<comment type="similarity">
    <text evidence="2">Belongs to the FAD-binding monooxygenase family.</text>
</comment>
<dbReference type="PANTHER" id="PTHR42877:SF7">
    <property type="entry name" value="FLAVIN-BINDING MONOOXYGENASE-RELATED"/>
    <property type="match status" value="1"/>
</dbReference>
<feature type="region of interest" description="Disordered" evidence="6">
    <location>
        <begin position="1"/>
        <end position="26"/>
    </location>
</feature>
<evidence type="ECO:0000256" key="3">
    <source>
        <dbReference type="ARBA" id="ARBA00022630"/>
    </source>
</evidence>
<gene>
    <name evidence="7" type="ORF">N7515_004508</name>
</gene>
<keyword evidence="4" id="KW-0274">FAD</keyword>
<keyword evidence="5" id="KW-0560">Oxidoreductase</keyword>
<evidence type="ECO:0000256" key="2">
    <source>
        <dbReference type="ARBA" id="ARBA00010139"/>
    </source>
</evidence>
<evidence type="ECO:0000313" key="8">
    <source>
        <dbReference type="Proteomes" id="UP001149079"/>
    </source>
</evidence>
<comment type="cofactor">
    <cofactor evidence="1">
        <name>FAD</name>
        <dbReference type="ChEBI" id="CHEBI:57692"/>
    </cofactor>
</comment>
<dbReference type="Pfam" id="PF00743">
    <property type="entry name" value="FMO-like"/>
    <property type="match status" value="1"/>
</dbReference>
<reference evidence="7" key="2">
    <citation type="journal article" date="2023" name="IMA Fungus">
        <title>Comparative genomic study of the Penicillium genus elucidates a diverse pangenome and 15 lateral gene transfer events.</title>
        <authorList>
            <person name="Petersen C."/>
            <person name="Sorensen T."/>
            <person name="Nielsen M.R."/>
            <person name="Sondergaard T.E."/>
            <person name="Sorensen J.L."/>
            <person name="Fitzpatrick D.A."/>
            <person name="Frisvad J.C."/>
            <person name="Nielsen K.L."/>
        </authorList>
    </citation>
    <scope>NUCLEOTIDE SEQUENCE</scope>
    <source>
        <strain evidence="7">IBT 22155</strain>
    </source>
</reference>
<comment type="caution">
    <text evidence="7">The sequence shown here is derived from an EMBL/GenBank/DDBJ whole genome shotgun (WGS) entry which is preliminary data.</text>
</comment>
<proteinExistence type="inferred from homology"/>
<accession>A0A9W9H0K8</accession>
<feature type="non-terminal residue" evidence="7">
    <location>
        <position position="1"/>
    </location>
</feature>
<dbReference type="Gene3D" id="3.50.50.60">
    <property type="entry name" value="FAD/NAD(P)-binding domain"/>
    <property type="match status" value="2"/>
</dbReference>
<evidence type="ECO:0000256" key="5">
    <source>
        <dbReference type="ARBA" id="ARBA00023002"/>
    </source>
</evidence>
<evidence type="ECO:0000256" key="6">
    <source>
        <dbReference type="SAM" id="MobiDB-lite"/>
    </source>
</evidence>
<protein>
    <submittedName>
        <fullName evidence="7">Uncharacterized protein</fullName>
    </submittedName>
</protein>
<evidence type="ECO:0000256" key="1">
    <source>
        <dbReference type="ARBA" id="ARBA00001974"/>
    </source>
</evidence>
<sequence>MSPGVPNEGFPANTNRPAPDPKYNSKGWQVENDRGYRILEEHFGTLRPLRVIHIGAGASGICFSKFAKDELQNIEVQVYEKNHDIGGTWLENRYPGCACDIPSACYQFTWDRNPNWSRYYSEAPEIWKYFKDVVDRHDLMKYVKLRHSVVAADWDAKEGIWHVRIRDEETGVEFTDTCHVLVNGGGVLNNWKWPDIPGLHSFKGILQHSANFTEGLELKGKKVAVIGTGSSGIQIIAKIASEVGQLYTWVRSPTWITAGFAQRFASKEGGNFDYSAEQKQIFKENPELYLKYSKMIESELNQRFKFILKNTPESTAAKEYAQQEMTRKLSNNKELMNAIIPKDFNVGCRRPTPGNGFLEALSQENVTVFTQLMKSITPTGFIDHEGQEHEVDIIICATGFDTSWIPRFPIRANGHTLADLWRERPTSYISVAAPHMPNYYTMCGPYGPLGHGSFLPLIETLSRYIMQILQKMQTDRIKSLTPKPEAIAQFIEHAELFLQRTAWVSGCSSWFKQGRVDGPLPMFPGSRLMYLNLLSKPRYEHYELRYLNEGNMFEFLGDGFDAREFDGRDLSYYLG</sequence>
<dbReference type="GO" id="GO:0050661">
    <property type="term" value="F:NADP binding"/>
    <property type="evidence" value="ECO:0007669"/>
    <property type="project" value="InterPro"/>
</dbReference>
<dbReference type="RefSeq" id="XP_056522202.1">
    <property type="nucleotide sequence ID" value="XM_056665252.1"/>
</dbReference>
<dbReference type="OrthoDB" id="74360at2759"/>
<organism evidence="7 8">
    <name type="scientific">Penicillium bovifimosum</name>
    <dbReference type="NCBI Taxonomy" id="126998"/>
    <lineage>
        <taxon>Eukaryota</taxon>
        <taxon>Fungi</taxon>
        <taxon>Dikarya</taxon>
        <taxon>Ascomycota</taxon>
        <taxon>Pezizomycotina</taxon>
        <taxon>Eurotiomycetes</taxon>
        <taxon>Eurotiomycetidae</taxon>
        <taxon>Eurotiales</taxon>
        <taxon>Aspergillaceae</taxon>
        <taxon>Penicillium</taxon>
    </lineage>
</organism>
<dbReference type="InterPro" id="IPR020946">
    <property type="entry name" value="Flavin_mOase-like"/>
</dbReference>
<dbReference type="InterPro" id="IPR036188">
    <property type="entry name" value="FAD/NAD-bd_sf"/>
</dbReference>
<keyword evidence="3" id="KW-0285">Flavoprotein</keyword>
<dbReference type="InterPro" id="IPR051209">
    <property type="entry name" value="FAD-bind_Monooxygenase_sf"/>
</dbReference>
<dbReference type="GO" id="GO:0050660">
    <property type="term" value="F:flavin adenine dinucleotide binding"/>
    <property type="evidence" value="ECO:0007669"/>
    <property type="project" value="InterPro"/>
</dbReference>
<dbReference type="GO" id="GO:0004499">
    <property type="term" value="F:N,N-dimethylaniline monooxygenase activity"/>
    <property type="evidence" value="ECO:0007669"/>
    <property type="project" value="InterPro"/>
</dbReference>
<dbReference type="Proteomes" id="UP001149079">
    <property type="component" value="Unassembled WGS sequence"/>
</dbReference>
<keyword evidence="8" id="KW-1185">Reference proteome</keyword>
<dbReference type="AlphaFoldDB" id="A0A9W9H0K8"/>
<dbReference type="SUPFAM" id="SSF51905">
    <property type="entry name" value="FAD/NAD(P)-binding domain"/>
    <property type="match status" value="3"/>
</dbReference>
<dbReference type="GeneID" id="81404422"/>
<evidence type="ECO:0000256" key="4">
    <source>
        <dbReference type="ARBA" id="ARBA00022827"/>
    </source>
</evidence>
<reference evidence="7" key="1">
    <citation type="submission" date="2022-11" db="EMBL/GenBank/DDBJ databases">
        <authorList>
            <person name="Petersen C."/>
        </authorList>
    </citation>
    <scope>NUCLEOTIDE SEQUENCE</scope>
    <source>
        <strain evidence="7">IBT 22155</strain>
    </source>
</reference>
<dbReference type="EMBL" id="JAPQKL010000004">
    <property type="protein sequence ID" value="KAJ5135230.1"/>
    <property type="molecule type" value="Genomic_DNA"/>
</dbReference>
<dbReference type="PANTHER" id="PTHR42877">
    <property type="entry name" value="L-ORNITHINE N(5)-MONOOXYGENASE-RELATED"/>
    <property type="match status" value="1"/>
</dbReference>